<reference evidence="10" key="1">
    <citation type="submission" date="2022-03" db="EMBL/GenBank/DDBJ databases">
        <authorList>
            <person name="Sayadi A."/>
        </authorList>
    </citation>
    <scope>NUCLEOTIDE SEQUENCE</scope>
</reference>
<evidence type="ECO:0000256" key="6">
    <source>
        <dbReference type="ARBA" id="ARBA00023004"/>
    </source>
</evidence>
<dbReference type="InterPro" id="IPR002401">
    <property type="entry name" value="Cyt_P450_E_grp-I"/>
</dbReference>
<feature type="binding site" description="axial binding residue" evidence="8">
    <location>
        <position position="443"/>
    </location>
    <ligand>
        <name>heme</name>
        <dbReference type="ChEBI" id="CHEBI:30413"/>
    </ligand>
    <ligandPart>
        <name>Fe</name>
        <dbReference type="ChEBI" id="CHEBI:18248"/>
    </ligandPart>
</feature>
<dbReference type="InterPro" id="IPR036396">
    <property type="entry name" value="Cyt_P450_sf"/>
</dbReference>
<dbReference type="InterPro" id="IPR017972">
    <property type="entry name" value="Cyt_P450_CS"/>
</dbReference>
<dbReference type="GO" id="GO:0005506">
    <property type="term" value="F:iron ion binding"/>
    <property type="evidence" value="ECO:0007669"/>
    <property type="project" value="InterPro"/>
</dbReference>
<dbReference type="AlphaFoldDB" id="A0A9P0PAJ8"/>
<keyword evidence="5 9" id="KW-0560">Oxidoreductase</keyword>
<name>A0A9P0PAJ8_ACAOB</name>
<dbReference type="SUPFAM" id="SSF48264">
    <property type="entry name" value="Cytochrome P450"/>
    <property type="match status" value="1"/>
</dbReference>
<dbReference type="PRINTS" id="PR00463">
    <property type="entry name" value="EP450I"/>
</dbReference>
<evidence type="ECO:0000256" key="8">
    <source>
        <dbReference type="PIRSR" id="PIRSR602401-1"/>
    </source>
</evidence>
<keyword evidence="3 8" id="KW-0349">Heme</keyword>
<evidence type="ECO:0000256" key="9">
    <source>
        <dbReference type="RuleBase" id="RU000461"/>
    </source>
</evidence>
<comment type="similarity">
    <text evidence="2 9">Belongs to the cytochrome P450 family.</text>
</comment>
<evidence type="ECO:0000256" key="5">
    <source>
        <dbReference type="ARBA" id="ARBA00023002"/>
    </source>
</evidence>
<accession>A0A9P0PAJ8</accession>
<evidence type="ECO:0000313" key="10">
    <source>
        <dbReference type="EMBL" id="CAH1975503.1"/>
    </source>
</evidence>
<evidence type="ECO:0000313" key="11">
    <source>
        <dbReference type="Proteomes" id="UP001152888"/>
    </source>
</evidence>
<dbReference type="PANTHER" id="PTHR24291">
    <property type="entry name" value="CYTOCHROME P450 FAMILY 4"/>
    <property type="match status" value="1"/>
</dbReference>
<sequence>MAFFVALIATFFVGWLCYQWYTMWTIKRKLAWIPEVPGGLPVLGNILDVGSGKDVLNALTKYVTNAGEICTVQLLYQKYIITTDYDFLEFVLSSTKILDKGNDYRFFDDWLGSGLLLANASKWRRARKIITPSFHFSILEQFIDVFEKNGKILMHKLEDMCDQEINLQPYITSCTLDIICESAMGVSVHAQENIDSEYVFAVKDMCRILIARMFSPLGRNNWTYKLTSNYYKEKKHLNVLHSRTKSVVQARRKEALDQSKQDTGDEDIDRKKKLAFLDSLLLATIDGRPLTDDEIREEVDTFMFAGHDTTASAISFCIYLLMQNPEVQAKAFKEQKTIFGGTIPKTVTHRDLQEMKYLECVIKETLRIYPSVPLISRVTDSDIVYKDGKTIPKGTTMILFTYGAHRNPKYFKDPGKFDPSRFESNEITKPFAYLPFSAGPRNCIGQKFALLEMKSTISRILRHFEILAPHELKEPILAAEVVLTSVNGINVVLKKRKWT</sequence>
<evidence type="ECO:0000256" key="3">
    <source>
        <dbReference type="ARBA" id="ARBA00022617"/>
    </source>
</evidence>
<dbReference type="EMBL" id="CAKOFQ010006836">
    <property type="protein sequence ID" value="CAH1975503.1"/>
    <property type="molecule type" value="Genomic_DNA"/>
</dbReference>
<evidence type="ECO:0000256" key="4">
    <source>
        <dbReference type="ARBA" id="ARBA00022723"/>
    </source>
</evidence>
<dbReference type="GO" id="GO:0020037">
    <property type="term" value="F:heme binding"/>
    <property type="evidence" value="ECO:0007669"/>
    <property type="project" value="InterPro"/>
</dbReference>
<proteinExistence type="inferred from homology"/>
<evidence type="ECO:0000256" key="1">
    <source>
        <dbReference type="ARBA" id="ARBA00001971"/>
    </source>
</evidence>
<keyword evidence="11" id="KW-1185">Reference proteome</keyword>
<evidence type="ECO:0000256" key="2">
    <source>
        <dbReference type="ARBA" id="ARBA00010617"/>
    </source>
</evidence>
<gene>
    <name evidence="10" type="ORF">ACAOBT_LOCUS11641</name>
</gene>
<dbReference type="GO" id="GO:0004497">
    <property type="term" value="F:monooxygenase activity"/>
    <property type="evidence" value="ECO:0007669"/>
    <property type="project" value="UniProtKB-KW"/>
</dbReference>
<dbReference type="PROSITE" id="PS00086">
    <property type="entry name" value="CYTOCHROME_P450"/>
    <property type="match status" value="1"/>
</dbReference>
<dbReference type="Pfam" id="PF00067">
    <property type="entry name" value="p450"/>
    <property type="match status" value="1"/>
</dbReference>
<dbReference type="PRINTS" id="PR00385">
    <property type="entry name" value="P450"/>
</dbReference>
<keyword evidence="4 8" id="KW-0479">Metal-binding</keyword>
<dbReference type="Proteomes" id="UP001152888">
    <property type="component" value="Unassembled WGS sequence"/>
</dbReference>
<dbReference type="OrthoDB" id="1470350at2759"/>
<comment type="cofactor">
    <cofactor evidence="1 8">
        <name>heme</name>
        <dbReference type="ChEBI" id="CHEBI:30413"/>
    </cofactor>
</comment>
<dbReference type="PANTHER" id="PTHR24291:SF187">
    <property type="entry name" value="CYTOCHROME P450 4AE1-RELATED"/>
    <property type="match status" value="1"/>
</dbReference>
<comment type="caution">
    <text evidence="10">The sequence shown here is derived from an EMBL/GenBank/DDBJ whole genome shotgun (WGS) entry which is preliminary data.</text>
</comment>
<organism evidence="10 11">
    <name type="scientific">Acanthoscelides obtectus</name>
    <name type="common">Bean weevil</name>
    <name type="synonym">Bruchus obtectus</name>
    <dbReference type="NCBI Taxonomy" id="200917"/>
    <lineage>
        <taxon>Eukaryota</taxon>
        <taxon>Metazoa</taxon>
        <taxon>Ecdysozoa</taxon>
        <taxon>Arthropoda</taxon>
        <taxon>Hexapoda</taxon>
        <taxon>Insecta</taxon>
        <taxon>Pterygota</taxon>
        <taxon>Neoptera</taxon>
        <taxon>Endopterygota</taxon>
        <taxon>Coleoptera</taxon>
        <taxon>Polyphaga</taxon>
        <taxon>Cucujiformia</taxon>
        <taxon>Chrysomeloidea</taxon>
        <taxon>Chrysomelidae</taxon>
        <taxon>Bruchinae</taxon>
        <taxon>Bruchini</taxon>
        <taxon>Acanthoscelides</taxon>
    </lineage>
</organism>
<dbReference type="Gene3D" id="1.10.630.10">
    <property type="entry name" value="Cytochrome P450"/>
    <property type="match status" value="1"/>
</dbReference>
<evidence type="ECO:0000256" key="7">
    <source>
        <dbReference type="ARBA" id="ARBA00023033"/>
    </source>
</evidence>
<protein>
    <recommendedName>
        <fullName evidence="12">Cytochrome P450</fullName>
    </recommendedName>
</protein>
<dbReference type="GO" id="GO:0016705">
    <property type="term" value="F:oxidoreductase activity, acting on paired donors, with incorporation or reduction of molecular oxygen"/>
    <property type="evidence" value="ECO:0007669"/>
    <property type="project" value="InterPro"/>
</dbReference>
<dbReference type="InterPro" id="IPR050196">
    <property type="entry name" value="Cytochrome_P450_Monoox"/>
</dbReference>
<keyword evidence="6 8" id="KW-0408">Iron</keyword>
<keyword evidence="7 9" id="KW-0503">Monooxygenase</keyword>
<evidence type="ECO:0008006" key="12">
    <source>
        <dbReference type="Google" id="ProtNLM"/>
    </source>
</evidence>
<dbReference type="CDD" id="cd20628">
    <property type="entry name" value="CYP4"/>
    <property type="match status" value="1"/>
</dbReference>
<dbReference type="InterPro" id="IPR001128">
    <property type="entry name" value="Cyt_P450"/>
</dbReference>